<dbReference type="InterPro" id="IPR036648">
    <property type="entry name" value="CN_Hdrase_a/SCN_Hdrase_g_sf"/>
</dbReference>
<keyword evidence="3" id="KW-1185">Reference proteome</keyword>
<dbReference type="Proteomes" id="UP001302222">
    <property type="component" value="Unassembled WGS sequence"/>
</dbReference>
<name>A0ABU5SKW8_9BACT</name>
<evidence type="ECO:0000256" key="1">
    <source>
        <dbReference type="SAM" id="Phobius"/>
    </source>
</evidence>
<evidence type="ECO:0000313" key="2">
    <source>
        <dbReference type="EMBL" id="MEA5427832.1"/>
    </source>
</evidence>
<protein>
    <submittedName>
        <fullName evidence="2">NHLP leader peptide family RiPP</fullName>
    </submittedName>
</protein>
<gene>
    <name evidence="2" type="ORF">VB798_14670</name>
</gene>
<proteinExistence type="predicted"/>
<comment type="caution">
    <text evidence="2">The sequence shown here is derived from an EMBL/GenBank/DDBJ whole genome shotgun (WGS) entry which is preliminary data.</text>
</comment>
<accession>A0ABU5SKW8</accession>
<evidence type="ECO:0000313" key="3">
    <source>
        <dbReference type="Proteomes" id="UP001302222"/>
    </source>
</evidence>
<dbReference type="NCBIfam" id="TIGR03793">
    <property type="entry name" value="leader_NHLP"/>
    <property type="match status" value="1"/>
</dbReference>
<dbReference type="InterPro" id="IPR022513">
    <property type="entry name" value="TOMM_pelo"/>
</dbReference>
<dbReference type="EMBL" id="JAYGIM010000011">
    <property type="protein sequence ID" value="MEA5427832.1"/>
    <property type="molecule type" value="Genomic_DNA"/>
</dbReference>
<feature type="transmembrane region" description="Helical" evidence="1">
    <location>
        <begin position="93"/>
        <end position="111"/>
    </location>
</feature>
<dbReference type="Gene3D" id="3.90.330.10">
    <property type="entry name" value="Nitrile hydratase alpha /Thiocyanate hydrolase gamma"/>
    <property type="match status" value="1"/>
</dbReference>
<keyword evidence="1" id="KW-0472">Membrane</keyword>
<keyword evidence="1" id="KW-1133">Transmembrane helix</keyword>
<dbReference type="SUPFAM" id="SSF56209">
    <property type="entry name" value="Nitrile hydratase alpha chain"/>
    <property type="match status" value="1"/>
</dbReference>
<sequence length="115" mass="12592">MITQEQQKQGAELLKTLAQKAWESSAFKEQLIENPISTIESVTGQKMQSDIKIIVEDQTDTSKIYLNIPRKIEIDELELTDEQLETVAGGTDLITGIALGVILVAGAYYAGKGSH</sequence>
<organism evidence="2 3">
    <name type="scientific">Arcicella lustrica</name>
    <dbReference type="NCBI Taxonomy" id="2984196"/>
    <lineage>
        <taxon>Bacteria</taxon>
        <taxon>Pseudomonadati</taxon>
        <taxon>Bacteroidota</taxon>
        <taxon>Cytophagia</taxon>
        <taxon>Cytophagales</taxon>
        <taxon>Flectobacillaceae</taxon>
        <taxon>Arcicella</taxon>
    </lineage>
</organism>
<reference evidence="2 3" key="1">
    <citation type="submission" date="2023-12" db="EMBL/GenBank/DDBJ databases">
        <title>Novel species of the genus Arcicella isolated from rivers.</title>
        <authorList>
            <person name="Lu H."/>
        </authorList>
    </citation>
    <scope>NUCLEOTIDE SEQUENCE [LARGE SCALE GENOMIC DNA]</scope>
    <source>
        <strain evidence="2 3">DC25W</strain>
    </source>
</reference>
<keyword evidence="1" id="KW-0812">Transmembrane</keyword>
<dbReference type="RefSeq" id="WP_323259603.1">
    <property type="nucleotide sequence ID" value="NZ_JAYGIM010000011.1"/>
</dbReference>